<organism evidence="1 2">
    <name type="scientific">Meloidogyne enterolobii</name>
    <name type="common">Root-knot nematode worm</name>
    <name type="synonym">Meloidogyne mayaguensis</name>
    <dbReference type="NCBI Taxonomy" id="390850"/>
    <lineage>
        <taxon>Eukaryota</taxon>
        <taxon>Metazoa</taxon>
        <taxon>Ecdysozoa</taxon>
        <taxon>Nematoda</taxon>
        <taxon>Chromadorea</taxon>
        <taxon>Rhabditida</taxon>
        <taxon>Tylenchina</taxon>
        <taxon>Tylenchomorpha</taxon>
        <taxon>Tylenchoidea</taxon>
        <taxon>Meloidogynidae</taxon>
        <taxon>Meloidogyninae</taxon>
        <taxon>Meloidogyne</taxon>
    </lineage>
</organism>
<keyword evidence="2" id="KW-1185">Reference proteome</keyword>
<protein>
    <submittedName>
        <fullName evidence="1">Uncharacterized protein</fullName>
    </submittedName>
</protein>
<sequence length="59" mass="7039">MLYSTRPLVVFHTSSTFPVHSLPLSLMLPQYREESEFRRFFLLRVPISENLENFQVPKI</sequence>
<evidence type="ECO:0000313" key="2">
    <source>
        <dbReference type="Proteomes" id="UP001497535"/>
    </source>
</evidence>
<dbReference type="EMBL" id="CAVMJV010000018">
    <property type="protein sequence ID" value="CAK5060871.1"/>
    <property type="molecule type" value="Genomic_DNA"/>
</dbReference>
<evidence type="ECO:0000313" key="1">
    <source>
        <dbReference type="EMBL" id="CAK5060871.1"/>
    </source>
</evidence>
<accession>A0ACB0YSJ7</accession>
<reference evidence="1" key="1">
    <citation type="submission" date="2023-11" db="EMBL/GenBank/DDBJ databases">
        <authorList>
            <person name="Poullet M."/>
        </authorList>
    </citation>
    <scope>NUCLEOTIDE SEQUENCE</scope>
    <source>
        <strain evidence="1">E1834</strain>
    </source>
</reference>
<dbReference type="Proteomes" id="UP001497535">
    <property type="component" value="Unassembled WGS sequence"/>
</dbReference>
<name>A0ACB0YSJ7_MELEN</name>
<comment type="caution">
    <text evidence="1">The sequence shown here is derived from an EMBL/GenBank/DDBJ whole genome shotgun (WGS) entry which is preliminary data.</text>
</comment>
<gene>
    <name evidence="1" type="ORF">MENTE1834_LOCUS16072</name>
</gene>
<proteinExistence type="predicted"/>